<dbReference type="GO" id="GO:1904680">
    <property type="term" value="F:peptide transmembrane transporter activity"/>
    <property type="evidence" value="ECO:0007669"/>
    <property type="project" value="InterPro"/>
</dbReference>
<reference evidence="3" key="1">
    <citation type="submission" date="2013-09" db="EMBL/GenBank/DDBJ databases">
        <title>Corchorus olitorius genome sequencing.</title>
        <authorList>
            <person name="Alam M."/>
            <person name="Haque M.S."/>
            <person name="Islam M.S."/>
            <person name="Emdad E.M."/>
            <person name="Islam M.M."/>
            <person name="Ahmed B."/>
            <person name="Halim A."/>
            <person name="Hossen Q.M.M."/>
            <person name="Hossain M.Z."/>
            <person name="Ahmed R."/>
            <person name="Khan M.M."/>
            <person name="Islam R."/>
            <person name="Rashid M.M."/>
            <person name="Khan S.A."/>
            <person name="Rahman M.S."/>
            <person name="Alam M."/>
            <person name="Yahiya A.S."/>
            <person name="Khan M.S."/>
            <person name="Azam M.S."/>
            <person name="Haque T."/>
            <person name="Lashkar M.Z.H."/>
            <person name="Akhand A.I."/>
            <person name="Morshed G."/>
            <person name="Roy S."/>
            <person name="Uddin K.S."/>
            <person name="Rabeya T."/>
            <person name="Hossain A.S."/>
            <person name="Chowdhury A."/>
            <person name="Snigdha A.R."/>
            <person name="Mortoza M.S."/>
            <person name="Matin S.A."/>
            <person name="Hoque S.M.E."/>
            <person name="Islam M.K."/>
            <person name="Roy D.K."/>
            <person name="Haider R."/>
            <person name="Moosa M.M."/>
            <person name="Elias S.M."/>
            <person name="Hasan A.M."/>
            <person name="Jahan S."/>
            <person name="Shafiuddin M."/>
            <person name="Mahmood N."/>
            <person name="Shommy N.S."/>
        </authorList>
    </citation>
    <scope>NUCLEOTIDE SEQUENCE [LARGE SCALE GENOMIC DNA]</scope>
    <source>
        <strain evidence="3">cv. O-4</strain>
    </source>
</reference>
<organism evidence="2 3">
    <name type="scientific">Corchorus olitorius</name>
    <dbReference type="NCBI Taxonomy" id="93759"/>
    <lineage>
        <taxon>Eukaryota</taxon>
        <taxon>Viridiplantae</taxon>
        <taxon>Streptophyta</taxon>
        <taxon>Embryophyta</taxon>
        <taxon>Tracheophyta</taxon>
        <taxon>Spermatophyta</taxon>
        <taxon>Magnoliopsida</taxon>
        <taxon>eudicotyledons</taxon>
        <taxon>Gunneridae</taxon>
        <taxon>Pentapetalae</taxon>
        <taxon>rosids</taxon>
        <taxon>malvids</taxon>
        <taxon>Malvales</taxon>
        <taxon>Malvaceae</taxon>
        <taxon>Grewioideae</taxon>
        <taxon>Apeibeae</taxon>
        <taxon>Corchorus</taxon>
    </lineage>
</organism>
<keyword evidence="1" id="KW-0812">Transmembrane</keyword>
<protein>
    <submittedName>
        <fullName evidence="2">Uncharacterized protein</fullName>
    </submittedName>
</protein>
<dbReference type="OrthoDB" id="10267956at2759"/>
<accession>A0A1R3L1G4</accession>
<dbReference type="InterPro" id="IPR009248">
    <property type="entry name" value="SbmA_BacA"/>
</dbReference>
<sequence>MGLAALHRLKRRILLFSVQLGKDLTVLLPAILVGVGQAETVNLLRYQRQLIAHFFGEIRVKGALHIPVGPGGIRRIHLAIDKLRHARFQRARTAFIGGDQPRHGSVDKRKFLGSKPTGLIVSGDLAFGRRCGLCLSGCRKGTQCAAAYRHCGRQVVFICGFRVQQAVTGNSGANSAAIWSLLAIFAWFGFASDLPAHFWPAFQAAIRQPLPTTVMRFIAPGELWFYGYYWLMVALFALAWRIIDNHPWQRWSVWGSALIIFVTWFGVQVGVAVNAWYGPFYDLIQKALTKAGSVQIAEFYAQPLGIPLAHCDE</sequence>
<evidence type="ECO:0000256" key="1">
    <source>
        <dbReference type="SAM" id="Phobius"/>
    </source>
</evidence>
<dbReference type="Proteomes" id="UP000187203">
    <property type="component" value="Unassembled WGS sequence"/>
</dbReference>
<dbReference type="STRING" id="93759.A0A1R3L1G4"/>
<gene>
    <name evidence="2" type="ORF">COLO4_02207</name>
</gene>
<evidence type="ECO:0000313" key="3">
    <source>
        <dbReference type="Proteomes" id="UP000187203"/>
    </source>
</evidence>
<dbReference type="GO" id="GO:0016020">
    <property type="term" value="C:membrane"/>
    <property type="evidence" value="ECO:0007669"/>
    <property type="project" value="InterPro"/>
</dbReference>
<feature type="transmembrane region" description="Helical" evidence="1">
    <location>
        <begin position="223"/>
        <end position="243"/>
    </location>
</feature>
<proteinExistence type="predicted"/>
<keyword evidence="1" id="KW-0472">Membrane</keyword>
<name>A0A1R3L1G4_9ROSI</name>
<comment type="caution">
    <text evidence="2">The sequence shown here is derived from an EMBL/GenBank/DDBJ whole genome shotgun (WGS) entry which is preliminary data.</text>
</comment>
<dbReference type="Pfam" id="PF05992">
    <property type="entry name" value="SbmA_BacA"/>
    <property type="match status" value="1"/>
</dbReference>
<dbReference type="GO" id="GO:0015833">
    <property type="term" value="P:peptide transport"/>
    <property type="evidence" value="ECO:0007669"/>
    <property type="project" value="InterPro"/>
</dbReference>
<dbReference type="EMBL" id="AWUE01005048">
    <property type="protein sequence ID" value="OMP13140.1"/>
    <property type="molecule type" value="Genomic_DNA"/>
</dbReference>
<feature type="transmembrane region" description="Helical" evidence="1">
    <location>
        <begin position="255"/>
        <end position="277"/>
    </location>
</feature>
<keyword evidence="3" id="KW-1185">Reference proteome</keyword>
<evidence type="ECO:0000313" key="2">
    <source>
        <dbReference type="EMBL" id="OMP13140.1"/>
    </source>
</evidence>
<feature type="transmembrane region" description="Helical" evidence="1">
    <location>
        <begin position="177"/>
        <end position="202"/>
    </location>
</feature>
<keyword evidence="1" id="KW-1133">Transmembrane helix</keyword>
<dbReference type="AlphaFoldDB" id="A0A1R3L1G4"/>